<dbReference type="STRING" id="105696.A0A1Y2LNJ4"/>
<evidence type="ECO:0000256" key="4">
    <source>
        <dbReference type="SAM" id="MobiDB-lite"/>
    </source>
</evidence>
<evidence type="ECO:0000313" key="6">
    <source>
        <dbReference type="Proteomes" id="UP000193240"/>
    </source>
</evidence>
<keyword evidence="2" id="KW-0227">DNA damage</keyword>
<feature type="compositionally biased region" description="Low complexity" evidence="4">
    <location>
        <begin position="147"/>
        <end position="159"/>
    </location>
</feature>
<evidence type="ECO:0008006" key="7">
    <source>
        <dbReference type="Google" id="ProtNLM"/>
    </source>
</evidence>
<comment type="similarity">
    <text evidence="1">Belongs to the SWI5/SAE3 family.</text>
</comment>
<reference evidence="5 6" key="1">
    <citation type="journal article" date="2017" name="Genome Announc.">
        <title>Genome sequence of the saprophytic ascomycete Epicoccum nigrum ICMP 19927 strain isolated from New Zealand.</title>
        <authorList>
            <person name="Fokin M."/>
            <person name="Fleetwood D."/>
            <person name="Weir B.S."/>
            <person name="Villas-Boas S.G."/>
        </authorList>
    </citation>
    <scope>NUCLEOTIDE SEQUENCE [LARGE SCALE GENOMIC DNA]</scope>
    <source>
        <strain evidence="5 6">ICMP 19927</strain>
    </source>
</reference>
<dbReference type="AlphaFoldDB" id="A0A1Y2LNJ4"/>
<evidence type="ECO:0000256" key="1">
    <source>
        <dbReference type="ARBA" id="ARBA00008060"/>
    </source>
</evidence>
<name>A0A1Y2LNJ4_EPING</name>
<feature type="region of interest" description="Disordered" evidence="4">
    <location>
        <begin position="301"/>
        <end position="340"/>
    </location>
</feature>
<evidence type="ECO:0000256" key="3">
    <source>
        <dbReference type="ARBA" id="ARBA00023204"/>
    </source>
</evidence>
<proteinExistence type="inferred from homology"/>
<dbReference type="EMBL" id="KZ107854">
    <property type="protein sequence ID" value="OSS45533.1"/>
    <property type="molecule type" value="Genomic_DNA"/>
</dbReference>
<feature type="region of interest" description="Disordered" evidence="4">
    <location>
        <begin position="124"/>
        <end position="168"/>
    </location>
</feature>
<protein>
    <recommendedName>
        <fullName evidence="7">Swi5-domain-containing protein</fullName>
    </recommendedName>
</protein>
<feature type="compositionally biased region" description="Polar residues" evidence="4">
    <location>
        <begin position="317"/>
        <end position="340"/>
    </location>
</feature>
<organism evidence="5 6">
    <name type="scientific">Epicoccum nigrum</name>
    <name type="common">Soil fungus</name>
    <name type="synonym">Epicoccum purpurascens</name>
    <dbReference type="NCBI Taxonomy" id="105696"/>
    <lineage>
        <taxon>Eukaryota</taxon>
        <taxon>Fungi</taxon>
        <taxon>Dikarya</taxon>
        <taxon>Ascomycota</taxon>
        <taxon>Pezizomycotina</taxon>
        <taxon>Dothideomycetes</taxon>
        <taxon>Pleosporomycetidae</taxon>
        <taxon>Pleosporales</taxon>
        <taxon>Pleosporineae</taxon>
        <taxon>Didymellaceae</taxon>
        <taxon>Epicoccum</taxon>
    </lineage>
</organism>
<gene>
    <name evidence="5" type="ORF">B5807_10278</name>
</gene>
<dbReference type="GO" id="GO:0000709">
    <property type="term" value="P:meiotic joint molecule formation"/>
    <property type="evidence" value="ECO:0007669"/>
    <property type="project" value="TreeGrafter"/>
</dbReference>
<dbReference type="InterPro" id="IPR010760">
    <property type="entry name" value="DNA-repair_Swi5"/>
</dbReference>
<dbReference type="Pfam" id="PF07061">
    <property type="entry name" value="Swi5"/>
    <property type="match status" value="1"/>
</dbReference>
<keyword evidence="3" id="KW-0234">DNA repair</keyword>
<dbReference type="Proteomes" id="UP000193240">
    <property type="component" value="Unassembled WGS sequence"/>
</dbReference>
<evidence type="ECO:0000256" key="2">
    <source>
        <dbReference type="ARBA" id="ARBA00022763"/>
    </source>
</evidence>
<feature type="region of interest" description="Disordered" evidence="4">
    <location>
        <begin position="20"/>
        <end position="45"/>
    </location>
</feature>
<dbReference type="PANTHER" id="PTHR28529">
    <property type="entry name" value="DNA REPAIR PROTEIN SWI5 HOMOLOG"/>
    <property type="match status" value="1"/>
</dbReference>
<dbReference type="GO" id="GO:0010772">
    <property type="term" value="P:meiotic DNA recombinase assembly involved in reciprocal meiotic recombination"/>
    <property type="evidence" value="ECO:0007669"/>
    <property type="project" value="TreeGrafter"/>
</dbReference>
<feature type="region of interest" description="Disordered" evidence="4">
    <location>
        <begin position="61"/>
        <end position="102"/>
    </location>
</feature>
<dbReference type="Gene3D" id="1.20.5.170">
    <property type="match status" value="1"/>
</dbReference>
<keyword evidence="6" id="KW-1185">Reference proteome</keyword>
<dbReference type="InParanoid" id="A0A1Y2LNJ4"/>
<evidence type="ECO:0000313" key="5">
    <source>
        <dbReference type="EMBL" id="OSS45533.1"/>
    </source>
</evidence>
<feature type="region of interest" description="Disordered" evidence="4">
    <location>
        <begin position="186"/>
        <end position="217"/>
    </location>
</feature>
<dbReference type="GO" id="GO:0034974">
    <property type="term" value="C:Swi5-Swi2 complex"/>
    <property type="evidence" value="ECO:0007669"/>
    <property type="project" value="TreeGrafter"/>
</dbReference>
<accession>A0A1Y2LNJ4</accession>
<dbReference type="GO" id="GO:0032798">
    <property type="term" value="C:Swi5-Sfr1 complex"/>
    <property type="evidence" value="ECO:0007669"/>
    <property type="project" value="TreeGrafter"/>
</dbReference>
<dbReference type="PANTHER" id="PTHR28529:SF2">
    <property type="entry name" value="DNA REPAIR PROTEIN SWI5 HOMOLOG"/>
    <property type="match status" value="1"/>
</dbReference>
<feature type="compositionally biased region" description="Low complexity" evidence="4">
    <location>
        <begin position="27"/>
        <end position="38"/>
    </location>
</feature>
<sequence length="448" mass="47513">MTGESAVAFEDPVDAASQSTAYVKGEAPPSLVAPSAASGRTPKPPTCITLHFHGNDMAIGPGVTEIADSDEEPLTSSPAANEDTASDKHRMTAGQDIQAVACPDQETTGGVANNLSSRTVCLDVDQQQPSPNPEISRLDQANSQPSNQTTTNYSTCTTNDEQANLPVSQVGSDTAVAELQREIVEQHDEGNGSIATQDTRRLSPNESRTLLEGPASMPVEGLAKPEIQGEQPQGKNGSTQETAAEQLIPLEETNTEMQAATAGTVRIEHGILPVHSAEAVAEQVVGHVATSFTESFQPLHQHHRGIDGGQTLVPMTPRSQAKSPSIASQARQSLSPPPVSQLTPQEITLVELKAQKAGLLASLKKLPAIQVLIERTRTSNVGLSDDDAEPTDAEVHSAANRIVKEHIKLLHEYNELKDVGQGMMGLIADQRGSRIAEVQEEFGIDVND</sequence>